<dbReference type="GO" id="GO:0046872">
    <property type="term" value="F:metal ion binding"/>
    <property type="evidence" value="ECO:0007669"/>
    <property type="project" value="UniProtKB-KW"/>
</dbReference>
<evidence type="ECO:0000313" key="5">
    <source>
        <dbReference type="Proteomes" id="UP000245488"/>
    </source>
</evidence>
<dbReference type="PANTHER" id="PTHR42796:SF4">
    <property type="entry name" value="FUMARYLACETOACETATE HYDROLASE DOMAIN-CONTAINING PROTEIN 2A"/>
    <property type="match status" value="1"/>
</dbReference>
<protein>
    <submittedName>
        <fullName evidence="4">Fumarylacetoacetase</fullName>
    </submittedName>
</protein>
<organism evidence="4 5">
    <name type="scientific">Butyrivibrio fibrisolvens</name>
    <dbReference type="NCBI Taxonomy" id="831"/>
    <lineage>
        <taxon>Bacteria</taxon>
        <taxon>Bacillati</taxon>
        <taxon>Bacillota</taxon>
        <taxon>Clostridia</taxon>
        <taxon>Lachnospirales</taxon>
        <taxon>Lachnospiraceae</taxon>
        <taxon>Butyrivibrio</taxon>
    </lineage>
</organism>
<dbReference type="InterPro" id="IPR011234">
    <property type="entry name" value="Fumarylacetoacetase-like_C"/>
</dbReference>
<dbReference type="RefSeq" id="WP_110074020.1">
    <property type="nucleotide sequence ID" value="NZ_CM009896.1"/>
</dbReference>
<evidence type="ECO:0000256" key="2">
    <source>
        <dbReference type="ARBA" id="ARBA00022723"/>
    </source>
</evidence>
<dbReference type="GO" id="GO:0019752">
    <property type="term" value="P:carboxylic acid metabolic process"/>
    <property type="evidence" value="ECO:0007669"/>
    <property type="project" value="UniProtKB-ARBA"/>
</dbReference>
<name>A0A317G617_BUTFI</name>
<dbReference type="Pfam" id="PF01557">
    <property type="entry name" value="FAA_hydrolase"/>
    <property type="match status" value="1"/>
</dbReference>
<dbReference type="InterPro" id="IPR036663">
    <property type="entry name" value="Fumarylacetoacetase_C_sf"/>
</dbReference>
<feature type="domain" description="Fumarylacetoacetase-like C-terminal" evidence="3">
    <location>
        <begin position="81"/>
        <end position="288"/>
    </location>
</feature>
<evidence type="ECO:0000259" key="3">
    <source>
        <dbReference type="Pfam" id="PF01557"/>
    </source>
</evidence>
<dbReference type="EMBL" id="NXNG01000001">
    <property type="protein sequence ID" value="PWT28997.1"/>
    <property type="molecule type" value="Genomic_DNA"/>
</dbReference>
<dbReference type="FunFam" id="3.90.850.10:FF:000002">
    <property type="entry name" value="2-hydroxyhepta-2,4-diene-1,7-dioate isomerase"/>
    <property type="match status" value="1"/>
</dbReference>
<proteinExistence type="inferred from homology"/>
<accession>A0A317G617</accession>
<dbReference type="AlphaFoldDB" id="A0A317G617"/>
<comment type="similarity">
    <text evidence="1">Belongs to the FAH family.</text>
</comment>
<gene>
    <name evidence="4" type="ORF">CPT75_18670</name>
</gene>
<dbReference type="SUPFAM" id="SSF56529">
    <property type="entry name" value="FAH"/>
    <property type="match status" value="1"/>
</dbReference>
<evidence type="ECO:0000313" key="4">
    <source>
        <dbReference type="EMBL" id="PWT28997.1"/>
    </source>
</evidence>
<comment type="caution">
    <text evidence="4">The sequence shown here is derived from an EMBL/GenBank/DDBJ whole genome shotgun (WGS) entry which is preliminary data.</text>
</comment>
<dbReference type="GO" id="GO:0016853">
    <property type="term" value="F:isomerase activity"/>
    <property type="evidence" value="ECO:0007669"/>
    <property type="project" value="UniProtKB-ARBA"/>
</dbReference>
<dbReference type="Gene3D" id="3.90.850.10">
    <property type="entry name" value="Fumarylacetoacetase-like, C-terminal domain"/>
    <property type="match status" value="1"/>
</dbReference>
<keyword evidence="2" id="KW-0479">Metal-binding</keyword>
<dbReference type="InterPro" id="IPR051121">
    <property type="entry name" value="FAH"/>
</dbReference>
<keyword evidence="5" id="KW-1185">Reference proteome</keyword>
<dbReference type="Proteomes" id="UP000245488">
    <property type="component" value="Chromosome"/>
</dbReference>
<reference evidence="4 5" key="1">
    <citation type="submission" date="2017-09" db="EMBL/GenBank/DDBJ databases">
        <title>High-quality draft genome sequence of Butyrivibrio fibrisolvens INBov1, isolated from cow rumen.</title>
        <authorList>
            <person name="Rodriguez Hernaez J."/>
            <person name="Rivarola M."/>
            <person name="Paniego N."/>
            <person name="Cravero S."/>
            <person name="Ceron Cucchi M."/>
            <person name="Martinez M.C."/>
        </authorList>
    </citation>
    <scope>NUCLEOTIDE SEQUENCE [LARGE SCALE GENOMIC DNA]</scope>
    <source>
        <strain evidence="4 5">INBov1</strain>
    </source>
</reference>
<sequence>MRLYTIEVNGKECVAVAQGQDQNLILLESLGICVKDMNELITRFTELEPKIKKSLEEHAAKSLSTDEYRILAPIPVPMQDVICLGVNYSEHIKETAPLADFTDKTDAVYFSKRVNRSNDPGGSIPVYDHVDSLDYEVELGVILKEDALGISVSEADKYILGYTIINDVSARNIQLKHKQWYRGKSLDGYTPMGPCIVTADEIGDAHNLAIECYVNDEKRQNSNTSYMITTVEEAISELSQGMTLKAGTIIATGTPGGVAMGMKTPKFLKNGDVVRCCIENIGELENKVGKY</sequence>
<dbReference type="PANTHER" id="PTHR42796">
    <property type="entry name" value="FUMARYLACETOACETATE HYDROLASE DOMAIN-CONTAINING PROTEIN 2A-RELATED"/>
    <property type="match status" value="1"/>
</dbReference>
<evidence type="ECO:0000256" key="1">
    <source>
        <dbReference type="ARBA" id="ARBA00010211"/>
    </source>
</evidence>